<feature type="domain" description="Glycosyltransferase subfamily 4-like N-terminal" evidence="5">
    <location>
        <begin position="22"/>
        <end position="172"/>
    </location>
</feature>
<feature type="domain" description="Glycosyl transferase family 1" evidence="4">
    <location>
        <begin position="195"/>
        <end position="353"/>
    </location>
</feature>
<evidence type="ECO:0000256" key="1">
    <source>
        <dbReference type="ARBA" id="ARBA00009481"/>
    </source>
</evidence>
<dbReference type="CDD" id="cd03801">
    <property type="entry name" value="GT4_PimA-like"/>
    <property type="match status" value="1"/>
</dbReference>
<dbReference type="SUPFAM" id="SSF53756">
    <property type="entry name" value="UDP-Glycosyltransferase/glycogen phosphorylase"/>
    <property type="match status" value="1"/>
</dbReference>
<evidence type="ECO:0000256" key="2">
    <source>
        <dbReference type="ARBA" id="ARBA00022676"/>
    </source>
</evidence>
<comment type="caution">
    <text evidence="6">The sequence shown here is derived from an EMBL/GenBank/DDBJ whole genome shotgun (WGS) entry which is preliminary data.</text>
</comment>
<dbReference type="RefSeq" id="WP_243844215.1">
    <property type="nucleotide sequence ID" value="NZ_JAASRN010000006.1"/>
</dbReference>
<keyword evidence="7" id="KW-1185">Reference proteome</keyword>
<evidence type="ECO:0000313" key="7">
    <source>
        <dbReference type="Proteomes" id="UP000537126"/>
    </source>
</evidence>
<reference evidence="6 7" key="1">
    <citation type="submission" date="2020-03" db="EMBL/GenBank/DDBJ databases">
        <title>Genomic Encyclopedia of Type Strains, Phase IV (KMG-IV): sequencing the most valuable type-strain genomes for metagenomic binning, comparative biology and taxonomic classification.</title>
        <authorList>
            <person name="Goeker M."/>
        </authorList>
    </citation>
    <scope>NUCLEOTIDE SEQUENCE [LARGE SCALE GENOMIC DNA]</scope>
    <source>
        <strain evidence="6 7">DSM 5718</strain>
    </source>
</reference>
<dbReference type="EMBL" id="JAASRN010000006">
    <property type="protein sequence ID" value="NIK74740.1"/>
    <property type="molecule type" value="Genomic_DNA"/>
</dbReference>
<dbReference type="InterPro" id="IPR001296">
    <property type="entry name" value="Glyco_trans_1"/>
</dbReference>
<evidence type="ECO:0000256" key="3">
    <source>
        <dbReference type="ARBA" id="ARBA00022679"/>
    </source>
</evidence>
<organism evidence="6 7">
    <name type="scientific">Thermonema lapsum</name>
    <dbReference type="NCBI Taxonomy" id="28195"/>
    <lineage>
        <taxon>Bacteria</taxon>
        <taxon>Pseudomonadati</taxon>
        <taxon>Bacteroidota</taxon>
        <taxon>Cytophagia</taxon>
        <taxon>Cytophagales</taxon>
        <taxon>Thermonemataceae</taxon>
        <taxon>Thermonema</taxon>
    </lineage>
</organism>
<dbReference type="GO" id="GO:0016757">
    <property type="term" value="F:glycosyltransferase activity"/>
    <property type="evidence" value="ECO:0007669"/>
    <property type="project" value="UniProtKB-KW"/>
</dbReference>
<accession>A0A846MTW0</accession>
<evidence type="ECO:0000259" key="4">
    <source>
        <dbReference type="Pfam" id="PF00534"/>
    </source>
</evidence>
<gene>
    <name evidence="6" type="ORF">FHS56_002273</name>
</gene>
<dbReference type="PANTHER" id="PTHR12526">
    <property type="entry name" value="GLYCOSYLTRANSFERASE"/>
    <property type="match status" value="1"/>
</dbReference>
<dbReference type="Pfam" id="PF00534">
    <property type="entry name" value="Glycos_transf_1"/>
    <property type="match status" value="1"/>
</dbReference>
<dbReference type="Gene3D" id="3.40.50.2000">
    <property type="entry name" value="Glycogen Phosphorylase B"/>
    <property type="match status" value="2"/>
</dbReference>
<keyword evidence="3 6" id="KW-0808">Transferase</keyword>
<dbReference type="InterPro" id="IPR028098">
    <property type="entry name" value="Glyco_trans_4-like_N"/>
</dbReference>
<keyword evidence="2" id="KW-0328">Glycosyltransferase</keyword>
<dbReference type="AlphaFoldDB" id="A0A846MTW0"/>
<proteinExistence type="inferred from homology"/>
<evidence type="ECO:0000313" key="6">
    <source>
        <dbReference type="EMBL" id="NIK74740.1"/>
    </source>
</evidence>
<protein>
    <submittedName>
        <fullName evidence="6">Glycosyltransferase involved in cell wall biosynthesis</fullName>
    </submittedName>
</protein>
<comment type="similarity">
    <text evidence="1">Belongs to the glycosyltransferase group 1 family. Glycosyltransferase 4 subfamily.</text>
</comment>
<dbReference type="Pfam" id="PF13439">
    <property type="entry name" value="Glyco_transf_4"/>
    <property type="match status" value="1"/>
</dbReference>
<dbReference type="Proteomes" id="UP000537126">
    <property type="component" value="Unassembled WGS sequence"/>
</dbReference>
<evidence type="ECO:0000259" key="5">
    <source>
        <dbReference type="Pfam" id="PF13439"/>
    </source>
</evidence>
<name>A0A846MTW0_9BACT</name>
<dbReference type="PANTHER" id="PTHR12526:SF640">
    <property type="entry name" value="COLANIC ACID BIOSYNTHESIS GLYCOSYLTRANSFERASE WCAL-RELATED"/>
    <property type="match status" value="1"/>
</dbReference>
<sequence length="374" mass="43215">MMHQVVYIISDIHKSLSFEWTALGLRKKGIEPSFVLLHSTPQTALQHFLQTHGFHVTYYPLRGKSSYPRLWWQLFSYLRKHRPLVVHTHLFDASLLGLSAAKAANIRQRIYTRHYSTFHHEYFPRAVWYDRLLNTLATDIVAISRNVEEVLCSMEKVPKQKVHLIHHGFDMQSLTHCSEERVEAVRRRHAVPADAFPVIGVIARYIELKGIQYIIPAFARVLTQYPQAHLVLANARGDYAAVIRRLLQQHLPPDSYTEIPFEDDLAALYRLFHVYVHVPINPRVEAFGQTYVEAAICRVPSVFTLSGVAHEFVRHLHNAWVVPHANSEAIAEGILQLLSNRELCQQLTQRAAETVAEQFTVERMIERLLALYRL</sequence>